<dbReference type="SUPFAM" id="SSF53850">
    <property type="entry name" value="Periplasmic binding protein-like II"/>
    <property type="match status" value="1"/>
</dbReference>
<dbReference type="EMBL" id="CAFBQS010000064">
    <property type="protein sequence ID" value="CAB5062505.1"/>
    <property type="molecule type" value="Genomic_DNA"/>
</dbReference>
<dbReference type="GO" id="GO:0042597">
    <property type="term" value="C:periplasmic space"/>
    <property type="evidence" value="ECO:0007669"/>
    <property type="project" value="UniProtKB-ARBA"/>
</dbReference>
<dbReference type="PANTHER" id="PTHR30290">
    <property type="entry name" value="PERIPLASMIC BINDING COMPONENT OF ABC TRANSPORTER"/>
    <property type="match status" value="1"/>
</dbReference>
<dbReference type="InterPro" id="IPR030678">
    <property type="entry name" value="Peptide/Ni-bd"/>
</dbReference>
<keyword evidence="4" id="KW-0732">Signal</keyword>
<gene>
    <name evidence="6" type="ORF">UFOPK4366_00454</name>
</gene>
<comment type="subcellular location">
    <subcellularLocation>
        <location evidence="1">Cell envelope</location>
    </subcellularLocation>
</comment>
<evidence type="ECO:0000256" key="3">
    <source>
        <dbReference type="ARBA" id="ARBA00022448"/>
    </source>
</evidence>
<protein>
    <submittedName>
        <fullName evidence="6">Unannotated protein</fullName>
    </submittedName>
</protein>
<evidence type="ECO:0000313" key="6">
    <source>
        <dbReference type="EMBL" id="CAB5062505.1"/>
    </source>
</evidence>
<name>A0A6J7U9G3_9ZZZZ</name>
<dbReference type="PANTHER" id="PTHR30290:SF10">
    <property type="entry name" value="PERIPLASMIC OLIGOPEPTIDE-BINDING PROTEIN-RELATED"/>
    <property type="match status" value="1"/>
</dbReference>
<evidence type="ECO:0000256" key="4">
    <source>
        <dbReference type="ARBA" id="ARBA00022729"/>
    </source>
</evidence>
<keyword evidence="3" id="KW-0813">Transport</keyword>
<comment type="similarity">
    <text evidence="2">Belongs to the bacterial solute-binding protein 5 family.</text>
</comment>
<feature type="domain" description="Solute-binding protein family 5" evidence="5">
    <location>
        <begin position="78"/>
        <end position="388"/>
    </location>
</feature>
<dbReference type="AlphaFoldDB" id="A0A6J7U9G3"/>
<proteinExistence type="inferred from homology"/>
<sequence length="508" mass="55394">MNKFSRNRKKSLSAAVAVALISSIMTVAGPAEAAKTELVVGSTQGIPQLNPIIQTFAAEVTLWPLLWAGLTRRTVDGTVKPDLAKSWKTNASGTTWTFTLNPGAKFSDGSPLDPAAVKATFLYVLEKKTVSQRKSEIDMIKTIKTTKDTITFDLKTPNALFSEGVSDIRIIKVSEVKNFNKKPATSGPFMVKTFSPNVSLKLVQNPKYFGPKPKIKGISFVKAADPTAAVTSLRSGDIDFMYELPLVDAAPLAKDSSLKIVKAPVSSIPVAWEMDFQSAPFNNLKARQALAYSVNRKAMLDAAYYGFGTVSTYGTIVADKSKWQCGAAAGLTQYTFDLEKAKALFAEAGVTSFSWWGVSGILPEFDAMGQILQADLKKIGIDMKIENNEVGIWADKFYPAGKSYPGLVVPNYFSLQYEPAYSMFFPKTGGFEANWNNAQYDAAYDKAIGTVDAKERAKLWCVGMKMENQQLPIISPLTFDKLHASKKNISGIWVESTGDVHLEGAVIK</sequence>
<dbReference type="Gene3D" id="3.10.105.10">
    <property type="entry name" value="Dipeptide-binding Protein, Domain 3"/>
    <property type="match status" value="1"/>
</dbReference>
<dbReference type="PIRSF" id="PIRSF002741">
    <property type="entry name" value="MppA"/>
    <property type="match status" value="1"/>
</dbReference>
<dbReference type="GO" id="GO:0030313">
    <property type="term" value="C:cell envelope"/>
    <property type="evidence" value="ECO:0007669"/>
    <property type="project" value="UniProtKB-SubCell"/>
</dbReference>
<evidence type="ECO:0000256" key="2">
    <source>
        <dbReference type="ARBA" id="ARBA00005695"/>
    </source>
</evidence>
<dbReference type="Gene3D" id="3.40.190.10">
    <property type="entry name" value="Periplasmic binding protein-like II"/>
    <property type="match status" value="1"/>
</dbReference>
<evidence type="ECO:0000256" key="1">
    <source>
        <dbReference type="ARBA" id="ARBA00004196"/>
    </source>
</evidence>
<dbReference type="GO" id="GO:0043190">
    <property type="term" value="C:ATP-binding cassette (ABC) transporter complex"/>
    <property type="evidence" value="ECO:0007669"/>
    <property type="project" value="InterPro"/>
</dbReference>
<dbReference type="GO" id="GO:0015833">
    <property type="term" value="P:peptide transport"/>
    <property type="evidence" value="ECO:0007669"/>
    <property type="project" value="TreeGrafter"/>
</dbReference>
<dbReference type="InterPro" id="IPR039424">
    <property type="entry name" value="SBP_5"/>
</dbReference>
<reference evidence="6" key="1">
    <citation type="submission" date="2020-05" db="EMBL/GenBank/DDBJ databases">
        <authorList>
            <person name="Chiriac C."/>
            <person name="Salcher M."/>
            <person name="Ghai R."/>
            <person name="Kavagutti S V."/>
        </authorList>
    </citation>
    <scope>NUCLEOTIDE SEQUENCE</scope>
</reference>
<dbReference type="Pfam" id="PF00496">
    <property type="entry name" value="SBP_bac_5"/>
    <property type="match status" value="1"/>
</dbReference>
<dbReference type="GO" id="GO:1904680">
    <property type="term" value="F:peptide transmembrane transporter activity"/>
    <property type="evidence" value="ECO:0007669"/>
    <property type="project" value="TreeGrafter"/>
</dbReference>
<accession>A0A6J7U9G3</accession>
<organism evidence="6">
    <name type="scientific">freshwater metagenome</name>
    <dbReference type="NCBI Taxonomy" id="449393"/>
    <lineage>
        <taxon>unclassified sequences</taxon>
        <taxon>metagenomes</taxon>
        <taxon>ecological metagenomes</taxon>
    </lineage>
</organism>
<dbReference type="CDD" id="cd00995">
    <property type="entry name" value="PBP2_NikA_DppA_OppA_like"/>
    <property type="match status" value="1"/>
</dbReference>
<evidence type="ECO:0000259" key="5">
    <source>
        <dbReference type="Pfam" id="PF00496"/>
    </source>
</evidence>
<dbReference type="InterPro" id="IPR000914">
    <property type="entry name" value="SBP_5_dom"/>
</dbReference>